<dbReference type="SUPFAM" id="SSF54518">
    <property type="entry name" value="Tubby C-terminal domain-like"/>
    <property type="match status" value="1"/>
</dbReference>
<comment type="similarity">
    <text evidence="1">Belongs to the LOR family.</text>
</comment>
<organism evidence="2 4">
    <name type="scientific">Vanilla planifolia</name>
    <name type="common">Vanilla</name>
    <dbReference type="NCBI Taxonomy" id="51239"/>
    <lineage>
        <taxon>Eukaryota</taxon>
        <taxon>Viridiplantae</taxon>
        <taxon>Streptophyta</taxon>
        <taxon>Embryophyta</taxon>
        <taxon>Tracheophyta</taxon>
        <taxon>Spermatophyta</taxon>
        <taxon>Magnoliopsida</taxon>
        <taxon>Liliopsida</taxon>
        <taxon>Asparagales</taxon>
        <taxon>Orchidaceae</taxon>
        <taxon>Vanilloideae</taxon>
        <taxon>Vanilleae</taxon>
        <taxon>Vanilla</taxon>
    </lineage>
</organism>
<dbReference type="OrthoDB" id="748129at2759"/>
<evidence type="ECO:0000313" key="3">
    <source>
        <dbReference type="EMBL" id="KAG0468138.1"/>
    </source>
</evidence>
<gene>
    <name evidence="3" type="ORF">HPP92_017466</name>
    <name evidence="2" type="ORF">HPP92_018078</name>
</gene>
<sequence>MGNNENCEVKSVIELIYNRRPSHRSISGSWQSIAGEMTRIYPKSPASQSTSPDNAGESAPSSLTVWRKSLLLNCSGFTVFDAKGNLEFRVDNYSQSIRNEIVLMDAAGKPLFTVRRKKLSLVGRWKIYDGEADASGPRFSATRRVALFPSLKLARLISCRGKGQSYGVEGSFSERSCTVFDERQRKVAEILPREAVGGVAFGSDVFRLVVEPEFDAGVAMSIVILLEQMFG</sequence>
<dbReference type="PANTHER" id="PTHR31087:SF131">
    <property type="entry name" value="TRANSLATION INITIATION FACTOR 2B FAMILY PROTEIN, PUTATIVE, EXPRESSED-RELATED"/>
    <property type="match status" value="1"/>
</dbReference>
<dbReference type="Proteomes" id="UP000636800">
    <property type="component" value="Unassembled WGS sequence"/>
</dbReference>
<dbReference type="EMBL" id="JADCNM010000009">
    <property type="protein sequence ID" value="KAG0468138.1"/>
    <property type="molecule type" value="Genomic_DNA"/>
</dbReference>
<evidence type="ECO:0000313" key="4">
    <source>
        <dbReference type="Proteomes" id="UP000636800"/>
    </source>
</evidence>
<dbReference type="InterPro" id="IPR007612">
    <property type="entry name" value="LOR"/>
</dbReference>
<dbReference type="Gene3D" id="2.40.160.200">
    <property type="entry name" value="LURP1-related"/>
    <property type="match status" value="1"/>
</dbReference>
<protein>
    <recommendedName>
        <fullName evidence="6">Protein LURP-one-related 8</fullName>
    </recommendedName>
</protein>
<name>A0A835Q849_VANPL</name>
<evidence type="ECO:0000256" key="1">
    <source>
        <dbReference type="ARBA" id="ARBA00005437"/>
    </source>
</evidence>
<evidence type="ECO:0008006" key="6">
    <source>
        <dbReference type="Google" id="ProtNLM"/>
    </source>
</evidence>
<dbReference type="EMBL" id="JADCNL010000009">
    <property type="protein sequence ID" value="KAG0466498.1"/>
    <property type="molecule type" value="Genomic_DNA"/>
</dbReference>
<dbReference type="Proteomes" id="UP000639772">
    <property type="component" value="Chromosome 9"/>
</dbReference>
<dbReference type="InterPro" id="IPR038595">
    <property type="entry name" value="LOR_sf"/>
</dbReference>
<dbReference type="AlphaFoldDB" id="A0A835Q849"/>
<comment type="caution">
    <text evidence="2">The sequence shown here is derived from an EMBL/GenBank/DDBJ whole genome shotgun (WGS) entry which is preliminary data.</text>
</comment>
<reference evidence="4 5" key="1">
    <citation type="journal article" date="2020" name="Nat. Food">
        <title>A phased Vanilla planifolia genome enables genetic improvement of flavour and production.</title>
        <authorList>
            <person name="Hasing T."/>
            <person name="Tang H."/>
            <person name="Brym M."/>
            <person name="Khazi F."/>
            <person name="Huang T."/>
            <person name="Chambers A.H."/>
        </authorList>
    </citation>
    <scope>NUCLEOTIDE SEQUENCE [LARGE SCALE GENOMIC DNA]</scope>
    <source>
        <tissue evidence="2">Leaf</tissue>
    </source>
</reference>
<dbReference type="Pfam" id="PF04525">
    <property type="entry name" value="LOR"/>
    <property type="match status" value="1"/>
</dbReference>
<accession>A0A835Q849</accession>
<dbReference type="InterPro" id="IPR025659">
    <property type="entry name" value="Tubby-like_C"/>
</dbReference>
<evidence type="ECO:0000313" key="2">
    <source>
        <dbReference type="EMBL" id="KAG0466498.1"/>
    </source>
</evidence>
<dbReference type="PANTHER" id="PTHR31087">
    <property type="match status" value="1"/>
</dbReference>
<keyword evidence="4" id="KW-1185">Reference proteome</keyword>
<proteinExistence type="inferred from homology"/>
<evidence type="ECO:0000313" key="5">
    <source>
        <dbReference type="Proteomes" id="UP000639772"/>
    </source>
</evidence>